<feature type="domain" description="MULE transposase" evidence="1">
    <location>
        <begin position="74"/>
        <end position="112"/>
    </location>
</feature>
<keyword evidence="3" id="KW-1185">Reference proteome</keyword>
<accession>A0A814R0E3</accession>
<name>A0A814R0E3_9BILA</name>
<dbReference type="AlphaFoldDB" id="A0A814R0E3"/>
<sequence length="178" mass="20759">MDKIEYVENNWFNKKIKESENLNHDAHDLCLNGILFKRQRINKNSINWLCKVPNCSGSVTILKLNEKREAKVHDISFKPKYIMTDFELAAINSFKSIYPGIQSKGCLFHFYKSLMKKISDLGLKAEYEKNEELTQCFKLIFCLALITINSIDDQFEKLIGSMPDNDNVNKFMDYLVKT</sequence>
<feature type="non-terminal residue" evidence="2">
    <location>
        <position position="1"/>
    </location>
</feature>
<dbReference type="InterPro" id="IPR018289">
    <property type="entry name" value="MULE_transposase_dom"/>
</dbReference>
<evidence type="ECO:0000313" key="2">
    <source>
        <dbReference type="EMBL" id="CAF1126652.1"/>
    </source>
</evidence>
<gene>
    <name evidence="2" type="ORF">OXX778_LOCUS22284</name>
</gene>
<protein>
    <recommendedName>
        <fullName evidence="1">MULE transposase domain-containing protein</fullName>
    </recommendedName>
</protein>
<dbReference type="Pfam" id="PF10551">
    <property type="entry name" value="MULE"/>
    <property type="match status" value="1"/>
</dbReference>
<evidence type="ECO:0000313" key="3">
    <source>
        <dbReference type="Proteomes" id="UP000663879"/>
    </source>
</evidence>
<comment type="caution">
    <text evidence="2">The sequence shown here is derived from an EMBL/GenBank/DDBJ whole genome shotgun (WGS) entry which is preliminary data.</text>
</comment>
<proteinExistence type="predicted"/>
<dbReference type="OrthoDB" id="6585925at2759"/>
<dbReference type="EMBL" id="CAJNOC010009246">
    <property type="protein sequence ID" value="CAF1126652.1"/>
    <property type="molecule type" value="Genomic_DNA"/>
</dbReference>
<dbReference type="Proteomes" id="UP000663879">
    <property type="component" value="Unassembled WGS sequence"/>
</dbReference>
<evidence type="ECO:0000259" key="1">
    <source>
        <dbReference type="Pfam" id="PF10551"/>
    </source>
</evidence>
<organism evidence="2 3">
    <name type="scientific">Brachionus calyciflorus</name>
    <dbReference type="NCBI Taxonomy" id="104777"/>
    <lineage>
        <taxon>Eukaryota</taxon>
        <taxon>Metazoa</taxon>
        <taxon>Spiralia</taxon>
        <taxon>Gnathifera</taxon>
        <taxon>Rotifera</taxon>
        <taxon>Eurotatoria</taxon>
        <taxon>Monogononta</taxon>
        <taxon>Pseudotrocha</taxon>
        <taxon>Ploima</taxon>
        <taxon>Brachionidae</taxon>
        <taxon>Brachionus</taxon>
    </lineage>
</organism>
<reference evidence="2" key="1">
    <citation type="submission" date="2021-02" db="EMBL/GenBank/DDBJ databases">
        <authorList>
            <person name="Nowell W R."/>
        </authorList>
    </citation>
    <scope>NUCLEOTIDE SEQUENCE</scope>
    <source>
        <strain evidence="2">Ploen Becks lab</strain>
    </source>
</reference>